<dbReference type="OrthoDB" id="27214at2759"/>
<feature type="signal peptide" evidence="2">
    <location>
        <begin position="1"/>
        <end position="18"/>
    </location>
</feature>
<dbReference type="SUPFAM" id="SSF52096">
    <property type="entry name" value="ClpP/crotonase"/>
    <property type="match status" value="1"/>
</dbReference>
<dbReference type="PANTHER" id="PTHR37049">
    <property type="entry name" value="PEPTIDASE S41 FAMILY PROTEIN"/>
    <property type="match status" value="1"/>
</dbReference>
<dbReference type="Proteomes" id="UP000799439">
    <property type="component" value="Unassembled WGS sequence"/>
</dbReference>
<feature type="compositionally biased region" description="Low complexity" evidence="1">
    <location>
        <begin position="54"/>
        <end position="79"/>
    </location>
</feature>
<evidence type="ECO:0000256" key="2">
    <source>
        <dbReference type="SAM" id="SignalP"/>
    </source>
</evidence>
<name>A0A9P4JDJ1_9PEZI</name>
<feature type="region of interest" description="Disordered" evidence="1">
    <location>
        <begin position="368"/>
        <end position="398"/>
    </location>
</feature>
<dbReference type="InterPro" id="IPR029045">
    <property type="entry name" value="ClpP/crotonase-like_dom_sf"/>
</dbReference>
<feature type="compositionally biased region" description="Low complexity" evidence="1">
    <location>
        <begin position="368"/>
        <end position="396"/>
    </location>
</feature>
<dbReference type="InterPro" id="IPR052766">
    <property type="entry name" value="S41A_metabolite_peptidase"/>
</dbReference>
<evidence type="ECO:0000313" key="4">
    <source>
        <dbReference type="EMBL" id="KAF2158162.1"/>
    </source>
</evidence>
<sequence length="811" mass="86694">MLHSSVLFAGLTAGVALAAPQAYPTFTGSHPGYNGTSVYTPSAPPQPTLSSANGTVTGPPTVTVTGTTSGASSGSPTTGATDACGQVAALSASWVATSPPSSVPSVPAQIAYECLNSIPFNQSASEQLLDSIEPFLNWQTTLSRLGNPPADYATHVQPPYDFYQTWADIRQNVSSGGYKSQYQFDFTLYRSFQLAHDGHFTYYPIAVNGLIAFGRTTPLVSVSIDGKENPQPYLYSDVLAASFSNASFTPSRITTINGEDAIDYLVRWSTFGSLQDPDALYNNLFYIPAQVALGSTGTGTGTFSGGGRGRWVYPGAETTFEFANGTCLTVQNYGRLLSSFEGIETGADLAAKYLDYSPEAVQNVFEAAASTTPAPSTTSEPASTTTPAAPSTTTPAPGYPSAIYRHSQNFDSGYFLEGAAYQDAVVIAANSFVGATGQAEFQQVIQDTLAAGKAAGKTKLIIDVSANAGGTILLGYDFFTQLFPKILPYGANRFRAHEVFNLLGEAVSQDVAGLPRSLDLNATELDLVSGAWNYRTDADVNYEPFTSWQEKYGPVELGPLSDTFTNIIRWNLSDPLTPINSGGIYVSGYLNRSNITTSPFASEDIVIVYDGYCASTCTIFSELMRQQGGVKTIALGGRSNTDIIQAVGGVKGTNDLPWDYIFGELVEAYQVSPADIQKTWQNSPVVDYNTLFADRGVTYVVNARDGFRQGDTSNTPLQFVYEPADCRILYTPEMVIDQSAVWRSVYDTVWGGENSCVAGGIGGNKTQGGYGKRSMAKRHVRSQNVQLEAILESFSVETENEGRVADGVMVV</sequence>
<feature type="region of interest" description="Disordered" evidence="1">
    <location>
        <begin position="37"/>
        <end position="79"/>
    </location>
</feature>
<dbReference type="Pfam" id="PF23658">
    <property type="entry name" value="PDZ_CPAF_rel"/>
    <property type="match status" value="1"/>
</dbReference>
<reference evidence="4" key="1">
    <citation type="journal article" date="2020" name="Stud. Mycol.">
        <title>101 Dothideomycetes genomes: a test case for predicting lifestyles and emergence of pathogens.</title>
        <authorList>
            <person name="Haridas S."/>
            <person name="Albert R."/>
            <person name="Binder M."/>
            <person name="Bloem J."/>
            <person name="Labutti K."/>
            <person name="Salamov A."/>
            <person name="Andreopoulos B."/>
            <person name="Baker S."/>
            <person name="Barry K."/>
            <person name="Bills G."/>
            <person name="Bluhm B."/>
            <person name="Cannon C."/>
            <person name="Castanera R."/>
            <person name="Culley D."/>
            <person name="Daum C."/>
            <person name="Ezra D."/>
            <person name="Gonzalez J."/>
            <person name="Henrissat B."/>
            <person name="Kuo A."/>
            <person name="Liang C."/>
            <person name="Lipzen A."/>
            <person name="Lutzoni F."/>
            <person name="Magnuson J."/>
            <person name="Mondo S."/>
            <person name="Nolan M."/>
            <person name="Ohm R."/>
            <person name="Pangilinan J."/>
            <person name="Park H.-J."/>
            <person name="Ramirez L."/>
            <person name="Alfaro M."/>
            <person name="Sun H."/>
            <person name="Tritt A."/>
            <person name="Yoshinaga Y."/>
            <person name="Zwiers L.-H."/>
            <person name="Turgeon B."/>
            <person name="Goodwin S."/>
            <person name="Spatafora J."/>
            <person name="Crous P."/>
            <person name="Grigoriev I."/>
        </authorList>
    </citation>
    <scope>NUCLEOTIDE SEQUENCE</scope>
    <source>
        <strain evidence="4">CBS 260.36</strain>
    </source>
</reference>
<protein>
    <recommendedName>
        <fullName evidence="3">CPAF-like PDZ domain-containing protein</fullName>
    </recommendedName>
</protein>
<keyword evidence="2" id="KW-0732">Signal</keyword>
<proteinExistence type="predicted"/>
<evidence type="ECO:0000313" key="5">
    <source>
        <dbReference type="Proteomes" id="UP000799439"/>
    </source>
</evidence>
<gene>
    <name evidence="4" type="ORF">K461DRAFT_290408</name>
</gene>
<dbReference type="EMBL" id="ML996081">
    <property type="protein sequence ID" value="KAF2158162.1"/>
    <property type="molecule type" value="Genomic_DNA"/>
</dbReference>
<dbReference type="AlphaFoldDB" id="A0A9P4JDJ1"/>
<dbReference type="Gene3D" id="3.90.226.10">
    <property type="entry name" value="2-enoyl-CoA Hydratase, Chain A, domain 1"/>
    <property type="match status" value="1"/>
</dbReference>
<evidence type="ECO:0000256" key="1">
    <source>
        <dbReference type="SAM" id="MobiDB-lite"/>
    </source>
</evidence>
<dbReference type="PANTHER" id="PTHR37049:SF4">
    <property type="entry name" value="RHODANESE DOMAIN-CONTAINING PROTEIN"/>
    <property type="match status" value="1"/>
</dbReference>
<organism evidence="4 5">
    <name type="scientific">Myriangium duriaei CBS 260.36</name>
    <dbReference type="NCBI Taxonomy" id="1168546"/>
    <lineage>
        <taxon>Eukaryota</taxon>
        <taxon>Fungi</taxon>
        <taxon>Dikarya</taxon>
        <taxon>Ascomycota</taxon>
        <taxon>Pezizomycotina</taxon>
        <taxon>Dothideomycetes</taxon>
        <taxon>Dothideomycetidae</taxon>
        <taxon>Myriangiales</taxon>
        <taxon>Myriangiaceae</taxon>
        <taxon>Myriangium</taxon>
    </lineage>
</organism>
<feature type="chain" id="PRO_5040359694" description="CPAF-like PDZ domain-containing protein" evidence="2">
    <location>
        <begin position="19"/>
        <end position="811"/>
    </location>
</feature>
<dbReference type="InterPro" id="IPR056186">
    <property type="entry name" value="PDZ_CPAF-rel"/>
</dbReference>
<comment type="caution">
    <text evidence="4">The sequence shown here is derived from an EMBL/GenBank/DDBJ whole genome shotgun (WGS) entry which is preliminary data.</text>
</comment>
<feature type="domain" description="CPAF-like PDZ" evidence="3">
    <location>
        <begin position="213"/>
        <end position="340"/>
    </location>
</feature>
<keyword evidence="5" id="KW-1185">Reference proteome</keyword>
<accession>A0A9P4JDJ1</accession>
<evidence type="ECO:0000259" key="3">
    <source>
        <dbReference type="Pfam" id="PF23658"/>
    </source>
</evidence>